<feature type="domain" description="Heterokaryon incompatibility" evidence="1">
    <location>
        <begin position="75"/>
        <end position="132"/>
    </location>
</feature>
<name>A0AAD9ZHY7_9LECA</name>
<dbReference type="PANTHER" id="PTHR24148:SF64">
    <property type="entry name" value="HETEROKARYON INCOMPATIBILITY DOMAIN-CONTAINING PROTEIN"/>
    <property type="match status" value="1"/>
</dbReference>
<dbReference type="InterPro" id="IPR010730">
    <property type="entry name" value="HET"/>
</dbReference>
<organism evidence="2 3">
    <name type="scientific">Lepraria neglecta</name>
    <dbReference type="NCBI Taxonomy" id="209136"/>
    <lineage>
        <taxon>Eukaryota</taxon>
        <taxon>Fungi</taxon>
        <taxon>Dikarya</taxon>
        <taxon>Ascomycota</taxon>
        <taxon>Pezizomycotina</taxon>
        <taxon>Lecanoromycetes</taxon>
        <taxon>OSLEUM clade</taxon>
        <taxon>Lecanoromycetidae</taxon>
        <taxon>Lecanorales</taxon>
        <taxon>Lecanorineae</taxon>
        <taxon>Stereocaulaceae</taxon>
        <taxon>Lepraria</taxon>
    </lineage>
</organism>
<protein>
    <recommendedName>
        <fullName evidence="1">Heterokaryon incompatibility domain-containing protein</fullName>
    </recommendedName>
</protein>
<dbReference type="Pfam" id="PF06985">
    <property type="entry name" value="HET"/>
    <property type="match status" value="1"/>
</dbReference>
<dbReference type="InterPro" id="IPR052895">
    <property type="entry name" value="HetReg/Transcr_Mod"/>
</dbReference>
<dbReference type="EMBL" id="JASNWA010000004">
    <property type="protein sequence ID" value="KAK3177009.1"/>
    <property type="molecule type" value="Genomic_DNA"/>
</dbReference>
<keyword evidence="3" id="KW-1185">Reference proteome</keyword>
<accession>A0AAD9ZHY7</accession>
<evidence type="ECO:0000313" key="3">
    <source>
        <dbReference type="Proteomes" id="UP001276659"/>
    </source>
</evidence>
<sequence>MSHMKTADTHWIDVDDSKSAECTYKTLSKPSEIRLVKLHPLKIEDGPREDRADTLGPLYVELIHTDLEEATDFTGISYIWCSSNRQHTVLTATNKVLYVTENVRNILKILRPEALDEPSYLWIDQLCINQED</sequence>
<gene>
    <name evidence="2" type="ORF">OEA41_008335</name>
</gene>
<evidence type="ECO:0000259" key="1">
    <source>
        <dbReference type="Pfam" id="PF06985"/>
    </source>
</evidence>
<dbReference type="Proteomes" id="UP001276659">
    <property type="component" value="Unassembled WGS sequence"/>
</dbReference>
<dbReference type="AlphaFoldDB" id="A0AAD9ZHY7"/>
<dbReference type="PANTHER" id="PTHR24148">
    <property type="entry name" value="ANKYRIN REPEAT DOMAIN-CONTAINING PROTEIN 39 HOMOLOG-RELATED"/>
    <property type="match status" value="1"/>
</dbReference>
<proteinExistence type="predicted"/>
<evidence type="ECO:0000313" key="2">
    <source>
        <dbReference type="EMBL" id="KAK3177009.1"/>
    </source>
</evidence>
<comment type="caution">
    <text evidence="2">The sequence shown here is derived from an EMBL/GenBank/DDBJ whole genome shotgun (WGS) entry which is preliminary data.</text>
</comment>
<reference evidence="2" key="1">
    <citation type="submission" date="2022-11" db="EMBL/GenBank/DDBJ databases">
        <title>Chromosomal genome sequence assembly and mating type (MAT) locus characterization of the leprose asexual lichenized fungus Lepraria neglecta (Nyl.) Erichsen.</title>
        <authorList>
            <person name="Allen J.L."/>
            <person name="Pfeffer B."/>
        </authorList>
    </citation>
    <scope>NUCLEOTIDE SEQUENCE</scope>
    <source>
        <strain evidence="2">Allen 5258</strain>
    </source>
</reference>